<dbReference type="EMBL" id="OU015568">
    <property type="protein sequence ID" value="CAG5078498.1"/>
    <property type="molecule type" value="Genomic_DNA"/>
</dbReference>
<reference evidence="2 3" key="1">
    <citation type="submission" date="2021-04" db="EMBL/GenBank/DDBJ databases">
        <authorList>
            <person name="Bliznina A."/>
        </authorList>
    </citation>
    <scope>NUCLEOTIDE SEQUENCE [LARGE SCALE GENOMIC DNA]</scope>
</reference>
<protein>
    <submittedName>
        <fullName evidence="2">Oidioi.mRNA.OKI2018_I69.PAR.g9003.t1.cds</fullName>
    </submittedName>
</protein>
<accession>A0ABN7RMU0</accession>
<dbReference type="Proteomes" id="UP001158576">
    <property type="component" value="Chromosome PAR"/>
</dbReference>
<evidence type="ECO:0000256" key="1">
    <source>
        <dbReference type="SAM" id="SignalP"/>
    </source>
</evidence>
<keyword evidence="1" id="KW-0732">Signal</keyword>
<proteinExistence type="predicted"/>
<sequence>MVKLQLAVMMISMVLSESVNNNLYRNLFSNYFFNGEDYKTDDYYSNFDEHKSPIEKGFRPNLYKEFMLDTDNLTQ</sequence>
<feature type="signal peptide" evidence="1">
    <location>
        <begin position="1"/>
        <end position="16"/>
    </location>
</feature>
<organism evidence="2 3">
    <name type="scientific">Oikopleura dioica</name>
    <name type="common">Tunicate</name>
    <dbReference type="NCBI Taxonomy" id="34765"/>
    <lineage>
        <taxon>Eukaryota</taxon>
        <taxon>Metazoa</taxon>
        <taxon>Chordata</taxon>
        <taxon>Tunicata</taxon>
        <taxon>Appendicularia</taxon>
        <taxon>Copelata</taxon>
        <taxon>Oikopleuridae</taxon>
        <taxon>Oikopleura</taxon>
    </lineage>
</organism>
<name>A0ABN7RMU0_OIKDI</name>
<feature type="chain" id="PRO_5045790007" evidence="1">
    <location>
        <begin position="17"/>
        <end position="75"/>
    </location>
</feature>
<keyword evidence="3" id="KW-1185">Reference proteome</keyword>
<evidence type="ECO:0000313" key="2">
    <source>
        <dbReference type="EMBL" id="CAG5078498.1"/>
    </source>
</evidence>
<evidence type="ECO:0000313" key="3">
    <source>
        <dbReference type="Proteomes" id="UP001158576"/>
    </source>
</evidence>
<gene>
    <name evidence="2" type="ORF">OKIOD_LOCUS561</name>
</gene>